<feature type="transmembrane region" description="Helical" evidence="2">
    <location>
        <begin position="122"/>
        <end position="139"/>
    </location>
</feature>
<evidence type="ECO:0000313" key="5">
    <source>
        <dbReference type="Proteomes" id="UP000824112"/>
    </source>
</evidence>
<feature type="transmembrane region" description="Helical" evidence="2">
    <location>
        <begin position="599"/>
        <end position="621"/>
    </location>
</feature>
<gene>
    <name evidence="4" type="ORF">IAB03_05440</name>
</gene>
<proteinExistence type="predicted"/>
<feature type="region of interest" description="Disordered" evidence="1">
    <location>
        <begin position="422"/>
        <end position="446"/>
    </location>
</feature>
<feature type="compositionally biased region" description="Basic and acidic residues" evidence="1">
    <location>
        <begin position="424"/>
        <end position="442"/>
    </location>
</feature>
<evidence type="ECO:0000256" key="2">
    <source>
        <dbReference type="SAM" id="Phobius"/>
    </source>
</evidence>
<comment type="caution">
    <text evidence="4">The sequence shown here is derived from an EMBL/GenBank/DDBJ whole genome shotgun (WGS) entry which is preliminary data.</text>
</comment>
<dbReference type="PANTHER" id="PTHR30590:SF2">
    <property type="entry name" value="INNER MEMBRANE PROTEIN"/>
    <property type="match status" value="1"/>
</dbReference>
<accession>A0A9D1SCD1</accession>
<feature type="transmembrane region" description="Helical" evidence="2">
    <location>
        <begin position="512"/>
        <end position="532"/>
    </location>
</feature>
<feature type="non-terminal residue" evidence="4">
    <location>
        <position position="649"/>
    </location>
</feature>
<feature type="transmembrane region" description="Helical" evidence="2">
    <location>
        <begin position="23"/>
        <end position="46"/>
    </location>
</feature>
<keyword evidence="2" id="KW-0472">Membrane</keyword>
<dbReference type="InterPro" id="IPR007349">
    <property type="entry name" value="DUF418"/>
</dbReference>
<reference evidence="4" key="2">
    <citation type="journal article" date="2021" name="PeerJ">
        <title>Extensive microbial diversity within the chicken gut microbiome revealed by metagenomics and culture.</title>
        <authorList>
            <person name="Gilroy R."/>
            <person name="Ravi A."/>
            <person name="Getino M."/>
            <person name="Pursley I."/>
            <person name="Horton D.L."/>
            <person name="Alikhan N.F."/>
            <person name="Baker D."/>
            <person name="Gharbi K."/>
            <person name="Hall N."/>
            <person name="Watson M."/>
            <person name="Adriaenssens E.M."/>
            <person name="Foster-Nyarko E."/>
            <person name="Jarju S."/>
            <person name="Secka A."/>
            <person name="Antonio M."/>
            <person name="Oren A."/>
            <person name="Chaudhuri R.R."/>
            <person name="La Ragione R."/>
            <person name="Hildebrand F."/>
            <person name="Pallen M.J."/>
        </authorList>
    </citation>
    <scope>NUCLEOTIDE SEQUENCE</scope>
    <source>
        <strain evidence="4">CHK158-818</strain>
    </source>
</reference>
<evidence type="ECO:0000256" key="1">
    <source>
        <dbReference type="SAM" id="MobiDB-lite"/>
    </source>
</evidence>
<name>A0A9D1SCD1_9BACT</name>
<dbReference type="InterPro" id="IPR052529">
    <property type="entry name" value="Bact_Transport_Assoc"/>
</dbReference>
<dbReference type="PANTHER" id="PTHR30590">
    <property type="entry name" value="INNER MEMBRANE PROTEIN"/>
    <property type="match status" value="1"/>
</dbReference>
<feature type="transmembrane region" description="Helical" evidence="2">
    <location>
        <begin position="627"/>
        <end position="646"/>
    </location>
</feature>
<sequence>MAQNVTLSDPEHRIKMLDALRGFALLGILLVHIYQHFGIFSFGMMGQGEESSFPMFDSAVQWLSQHVMTGKFINIFAFLFGLSFFIQMDRAAQKGEDFSRRFLWRMLFLFVIGIIGDCFYPGDVLAIYAVFGMIILLLFRFKNKVLMIIVALLLLGVPRMLISAYEGVTKTEQADNEQNMPDFGTPGMSPEFPGGPMPEGVPMPAEGGISPAATEGSVPKQATPPSGAAVPANGVQSGAQAGPGNADGAQPGGNRQQGGQMAVGQNRGQMAGVQSGGNRQQARQMAAGQNRGQMAGVQSGGNRQQARQMAAGQNRAQMAGAQWGGNRQQGGQMAAGQNRGRMAGVQQGDNRQQRRNWAAGDSIRQRFPVDTTQAGREARRARRQQAFAEGGQGRFERMDSLRRHRFAGDSLAFDSMRGNWNRQGWDRGNRDRADRPDFRHGGPDSFPGFEREKPSFVKSVYYNLTGGVKMKLKSQFGSFGQGYMTLALFILGLVIGRSRFFEEAQTRKGRNMVIFGGFVVALLALRYIMSLFTPSEASPAVGGGSEQSPSYFLFALENIQTVLFSGALAMGFIVLYQMKGIGKCLDLMTPYGRMGLTNYEFQNIIGSILFSMWGLSALFGGWSAGQLFILGLVIYAVQILISKYWLKYY</sequence>
<dbReference type="EMBL" id="DVNA01000124">
    <property type="protein sequence ID" value="HIU55234.1"/>
    <property type="molecule type" value="Genomic_DNA"/>
</dbReference>
<feature type="region of interest" description="Disordered" evidence="1">
    <location>
        <begin position="173"/>
        <end position="361"/>
    </location>
</feature>
<dbReference type="AlphaFoldDB" id="A0A9D1SCD1"/>
<feature type="transmembrane region" description="Helical" evidence="2">
    <location>
        <begin position="482"/>
        <end position="500"/>
    </location>
</feature>
<evidence type="ECO:0000259" key="3">
    <source>
        <dbReference type="Pfam" id="PF04235"/>
    </source>
</evidence>
<evidence type="ECO:0000313" key="4">
    <source>
        <dbReference type="EMBL" id="HIU55234.1"/>
    </source>
</evidence>
<organism evidence="4 5">
    <name type="scientific">Candidatus Gallibacteroides avistercoris</name>
    <dbReference type="NCBI Taxonomy" id="2840833"/>
    <lineage>
        <taxon>Bacteria</taxon>
        <taxon>Pseudomonadati</taxon>
        <taxon>Bacteroidota</taxon>
        <taxon>Bacteroidia</taxon>
        <taxon>Bacteroidales</taxon>
        <taxon>Bacteroidaceae</taxon>
        <taxon>Bacteroidaceae incertae sedis</taxon>
        <taxon>Candidatus Gallibacteroides</taxon>
    </lineage>
</organism>
<protein>
    <submittedName>
        <fullName evidence="4">DUF418 domain-containing protein</fullName>
    </submittedName>
</protein>
<keyword evidence="2" id="KW-0812">Transmembrane</keyword>
<feature type="transmembrane region" description="Helical" evidence="2">
    <location>
        <begin position="552"/>
        <end position="578"/>
    </location>
</feature>
<dbReference type="Pfam" id="PF04235">
    <property type="entry name" value="DUF418"/>
    <property type="match status" value="1"/>
</dbReference>
<feature type="transmembrane region" description="Helical" evidence="2">
    <location>
        <begin position="66"/>
        <end position="86"/>
    </location>
</feature>
<feature type="domain" description="DUF418" evidence="3">
    <location>
        <begin position="496"/>
        <end position="649"/>
    </location>
</feature>
<reference evidence="4" key="1">
    <citation type="submission" date="2020-10" db="EMBL/GenBank/DDBJ databases">
        <authorList>
            <person name="Gilroy R."/>
        </authorList>
    </citation>
    <scope>NUCLEOTIDE SEQUENCE</scope>
    <source>
        <strain evidence="4">CHK158-818</strain>
    </source>
</reference>
<keyword evidence="2" id="KW-1133">Transmembrane helix</keyword>
<dbReference type="Proteomes" id="UP000824112">
    <property type="component" value="Unassembled WGS sequence"/>
</dbReference>